<protein>
    <submittedName>
        <fullName evidence="1">Uncharacterized protein</fullName>
    </submittedName>
</protein>
<comment type="caution">
    <text evidence="1">The sequence shown here is derived from an EMBL/GenBank/DDBJ whole genome shotgun (WGS) entry which is preliminary data.</text>
</comment>
<keyword evidence="2" id="KW-1185">Reference proteome</keyword>
<evidence type="ECO:0000313" key="1">
    <source>
        <dbReference type="EMBL" id="PWG79286.1"/>
    </source>
</evidence>
<dbReference type="InterPro" id="IPR056955">
    <property type="entry name" value="ORC-CDC6-like"/>
</dbReference>
<proteinExistence type="predicted"/>
<name>A0A2U2PD15_9SPHI</name>
<dbReference type="OrthoDB" id="8432819at2"/>
<dbReference type="AlphaFoldDB" id="A0A2U2PD15"/>
<accession>A0A2U2PD15</accession>
<dbReference type="Proteomes" id="UP000245647">
    <property type="component" value="Unassembled WGS sequence"/>
</dbReference>
<organism evidence="1 2">
    <name type="scientific">Pararcticibacter amylolyticus</name>
    <dbReference type="NCBI Taxonomy" id="2173175"/>
    <lineage>
        <taxon>Bacteria</taxon>
        <taxon>Pseudomonadati</taxon>
        <taxon>Bacteroidota</taxon>
        <taxon>Sphingobacteriia</taxon>
        <taxon>Sphingobacteriales</taxon>
        <taxon>Sphingobacteriaceae</taxon>
        <taxon>Pararcticibacter</taxon>
    </lineage>
</organism>
<gene>
    <name evidence="1" type="ORF">DDR33_17335</name>
</gene>
<sequence length="584" mass="67706">MKQFKNPFEYEAANNLDDDDIISFYIEDYNYSRFLNSNRNIFLVGERGSGKTMTLLYNSFKVQHRKYVRAGGTVNYEYIGIHIPCNTPLFHKKEYLLFNDDFKASVLCEHYLALTIVYSICDSLKKIEEIENTIKEETVNDDLFDEFEYLIDTTDLNRKLTFIASVRLFVARELNISQKKLNSDNAESFYENAYSFSSIVIPFIKILKKVPIFSKSHFLLMIDDAHDLNRYQIRNINSWIAYRDHSDFSFKIATAKINRPELITTTGGSILEGHDFITIDMEKPFQNEKSDFFQMAKEIIERRLSQTGYDGDVASFFPVNKDFEKNLESCRLSVRERFIKSNPSATTKQINDHVYKYSRAEYFRMRGANANLPPYSGFECIVDVSTGVIRNLLDPCYWMYDAAVSHTDNGNVKCISSAIQNHIIVERSKKMWERLSIGLDREVEGCSKEQGKQIFNLFENLSVLFKKRLMEHKSEPRAITFSISQINKETKPIFDNLIQLINIAQRAQIIYTRVGTAKDFGKQETYFVPNRLLMPAKGLDPHGQYARVSLRVTDLWASAAFNKELPFSKNDIDEQEQGDLFGGR</sequence>
<evidence type="ECO:0000313" key="2">
    <source>
        <dbReference type="Proteomes" id="UP000245647"/>
    </source>
</evidence>
<reference evidence="1 2" key="1">
    <citation type="submission" date="2018-04" db="EMBL/GenBank/DDBJ databases">
        <title>Pedobacter chongqingensis sp. nov., isolated from a rottenly hemp rope.</title>
        <authorList>
            <person name="Cai Y."/>
        </authorList>
    </citation>
    <scope>NUCLEOTIDE SEQUENCE [LARGE SCALE GENOMIC DNA]</scope>
    <source>
        <strain evidence="1 2">FJ4-8</strain>
    </source>
</reference>
<dbReference type="RefSeq" id="WP_109417071.1">
    <property type="nucleotide sequence ID" value="NZ_QEAS01000015.1"/>
</dbReference>
<dbReference type="InterPro" id="IPR027417">
    <property type="entry name" value="P-loop_NTPase"/>
</dbReference>
<dbReference type="Pfam" id="PF24389">
    <property type="entry name" value="ORC-CDC6-like"/>
    <property type="match status" value="1"/>
</dbReference>
<dbReference type="EMBL" id="QEAS01000015">
    <property type="protein sequence ID" value="PWG79286.1"/>
    <property type="molecule type" value="Genomic_DNA"/>
</dbReference>
<dbReference type="SUPFAM" id="SSF52540">
    <property type="entry name" value="P-loop containing nucleoside triphosphate hydrolases"/>
    <property type="match status" value="1"/>
</dbReference>